<dbReference type="EMBL" id="LBMM01013843">
    <property type="protein sequence ID" value="KMQ85454.1"/>
    <property type="molecule type" value="Genomic_DNA"/>
</dbReference>
<keyword evidence="2" id="KW-1185">Reference proteome</keyword>
<comment type="caution">
    <text evidence="1">The sequence shown here is derived from an EMBL/GenBank/DDBJ whole genome shotgun (WGS) entry which is preliminary data.</text>
</comment>
<dbReference type="AlphaFoldDB" id="A0A0J7K595"/>
<gene>
    <name evidence="1" type="ORF">RF55_15994</name>
</gene>
<name>A0A0J7K595_LASNI</name>
<protein>
    <submittedName>
        <fullName evidence="1">Uncharacterized protein</fullName>
    </submittedName>
</protein>
<dbReference type="PANTHER" id="PTHR31511">
    <property type="entry name" value="PROTEIN CBG23764"/>
    <property type="match status" value="1"/>
</dbReference>
<reference evidence="1 2" key="1">
    <citation type="submission" date="2015-04" db="EMBL/GenBank/DDBJ databases">
        <title>Lasius niger genome sequencing.</title>
        <authorList>
            <person name="Konorov E.A."/>
            <person name="Nikitin M.A."/>
            <person name="Kirill M.V."/>
            <person name="Chang P."/>
        </authorList>
    </citation>
    <scope>NUCLEOTIDE SEQUENCE [LARGE SCALE GENOMIC DNA]</scope>
    <source>
        <tissue evidence="1">Whole</tissue>
    </source>
</reference>
<dbReference type="PANTHER" id="PTHR31511:SF12">
    <property type="entry name" value="RHO TERMINATION FACTOR N-TERMINAL DOMAIN-CONTAINING PROTEIN"/>
    <property type="match status" value="1"/>
</dbReference>
<evidence type="ECO:0000313" key="1">
    <source>
        <dbReference type="EMBL" id="KMQ85454.1"/>
    </source>
</evidence>
<proteinExistence type="predicted"/>
<accession>A0A0J7K595</accession>
<evidence type="ECO:0000313" key="2">
    <source>
        <dbReference type="Proteomes" id="UP000036403"/>
    </source>
</evidence>
<dbReference type="STRING" id="67767.A0A0J7K595"/>
<dbReference type="Proteomes" id="UP000036403">
    <property type="component" value="Unassembled WGS sequence"/>
</dbReference>
<sequence length="106" mass="12494">MNDCAIRLPSDDKWLTFNNYDNKERLPFIVYVDLECVLAKTDKKGEEKNLYQHHKVFSIAYYVHCSYDESLSTYHSRRSTGCVSWFAEELNLAQRVKTILYANVTM</sequence>
<organism evidence="1 2">
    <name type="scientific">Lasius niger</name>
    <name type="common">Black garden ant</name>
    <dbReference type="NCBI Taxonomy" id="67767"/>
    <lineage>
        <taxon>Eukaryota</taxon>
        <taxon>Metazoa</taxon>
        <taxon>Ecdysozoa</taxon>
        <taxon>Arthropoda</taxon>
        <taxon>Hexapoda</taxon>
        <taxon>Insecta</taxon>
        <taxon>Pterygota</taxon>
        <taxon>Neoptera</taxon>
        <taxon>Endopterygota</taxon>
        <taxon>Hymenoptera</taxon>
        <taxon>Apocrita</taxon>
        <taxon>Aculeata</taxon>
        <taxon>Formicoidea</taxon>
        <taxon>Formicidae</taxon>
        <taxon>Formicinae</taxon>
        <taxon>Lasius</taxon>
        <taxon>Lasius</taxon>
    </lineage>
</organism>
<dbReference type="PaxDb" id="67767-A0A0J7K595"/>
<dbReference type="OrthoDB" id="7612145at2759"/>
<feature type="non-terminal residue" evidence="1">
    <location>
        <position position="106"/>
    </location>
</feature>